<dbReference type="InterPro" id="IPR043772">
    <property type="entry name" value="MBG_3"/>
</dbReference>
<feature type="domain" description="MBG" evidence="4">
    <location>
        <begin position="684"/>
        <end position="756"/>
    </location>
</feature>
<dbReference type="Gene3D" id="2.60.40.10">
    <property type="entry name" value="Immunoglobulins"/>
    <property type="match status" value="1"/>
</dbReference>
<evidence type="ECO:0000313" key="5">
    <source>
        <dbReference type="EMBL" id="XCH34072.1"/>
    </source>
</evidence>
<keyword evidence="2" id="KW-0812">Transmembrane</keyword>
<feature type="domain" description="MBG" evidence="4">
    <location>
        <begin position="612"/>
        <end position="682"/>
    </location>
</feature>
<organism evidence="5">
    <name type="scientific">Dehalogenimonas sp. 4OHTPN</name>
    <dbReference type="NCBI Taxonomy" id="3166643"/>
    <lineage>
        <taxon>Bacteria</taxon>
        <taxon>Bacillati</taxon>
        <taxon>Chloroflexota</taxon>
        <taxon>Dehalococcoidia</taxon>
        <taxon>Dehalococcoidales</taxon>
        <taxon>Dehalococcoidaceae</taxon>
        <taxon>Dehalogenimonas</taxon>
    </lineage>
</organism>
<dbReference type="InterPro" id="IPR036179">
    <property type="entry name" value="Ig-like_dom_sf"/>
</dbReference>
<dbReference type="SUPFAM" id="SSF48726">
    <property type="entry name" value="Immunoglobulin"/>
    <property type="match status" value="1"/>
</dbReference>
<feature type="region of interest" description="Disordered" evidence="1">
    <location>
        <begin position="1364"/>
        <end position="1418"/>
    </location>
</feature>
<dbReference type="EMBL" id="CP159307">
    <property type="protein sequence ID" value="XCH34072.1"/>
    <property type="molecule type" value="Genomic_DNA"/>
</dbReference>
<dbReference type="Pfam" id="PF18887">
    <property type="entry name" value="MBG_3"/>
    <property type="match status" value="7"/>
</dbReference>
<feature type="compositionally biased region" description="Low complexity" evidence="1">
    <location>
        <begin position="1381"/>
        <end position="1392"/>
    </location>
</feature>
<proteinExistence type="predicted"/>
<feature type="domain" description="MBG" evidence="4">
    <location>
        <begin position="978"/>
        <end position="1049"/>
    </location>
</feature>
<dbReference type="InterPro" id="IPR013783">
    <property type="entry name" value="Ig-like_fold"/>
</dbReference>
<evidence type="ECO:0000256" key="2">
    <source>
        <dbReference type="SAM" id="Phobius"/>
    </source>
</evidence>
<feature type="transmembrane region" description="Helical" evidence="2">
    <location>
        <begin position="1422"/>
        <end position="1441"/>
    </location>
</feature>
<feature type="compositionally biased region" description="Pro residues" evidence="1">
    <location>
        <begin position="1366"/>
        <end position="1380"/>
    </location>
</feature>
<sequence>MAFSDDHVFGYYLASDGTNNEVFLTTDTTLEMAPTITDQPDNATVQYGDDAVFTAAASGIPAPTVQWQVDYGAGFVNIDGATSVTLTVPDVELAYNGAQFRAVFTNTTSAGQNDVATDAALLTINPRTVTPAVAVESRTYDGTTDAVILSRSLVNTLVGDDVSLAGGAASFEDKNIGDGKTVNVTGLSLSGTDASNYTLSSTSVTANADINPAPLAPSVTVGSKTYDNTTDTTIETLTLLGTIFGLDDVSLVGGAAAFGDEHAGVGKEVTVTGLSLAGTDSSNYALSSTSATATGDITKRTINVSAQSETKTYDGTANCSLAPNVIGLADGDESGFVQNFGSKHAYAPNQVIIASGSAVDGNGGNNYEVVFQNNSGRINRLPITVTAVPDTKTYDGTTASSGIPTTSVGLAAGDTAVFSQNFADANAGEEKTLIPGGYANDGNDGNNYTYTFVTNNNGEILKAAAQISLSNLAHVYDGTSQTPILTTDPPGLDADVTFNGLATAPVNAGSYVLVVIINDNNYTGEVTDTFVISKADPAVTWAPAGFVYNTPLGAEHLNATAEIAGSFNYDPAAGATLGAGTRTLSATFTPTDAANYNTVTITREIIVTKATASVLLDGLNQVYDGSPKPISAATSPAGLTVDITYGGSVTPPINAGDYTVIGTISDANYEGTTTGTLHIEKAEAMVTLGSLTHVYDGTGKAATATTSPIAAMPVVFIYDGDTDLPVNAGSHQVVATINHQNYQGSATDYLFIDKATATIAFDNLTFTYNGAPQPVTAATTPGGLNVSFTYDSQLIPPTDAGSYTVVASISELNYQGTASSTMTIGKATAGINVSGLNQTYDGTPREIIVETVPSGIAYTVTYDGSPPAPINAGEYSVVVTITDANYTGSIAGSLFIQKATPIITWNTPDSVTYGHELDETQLNATAAISGAFIYNPPAGTVLNAGAGQELSVEFTPADSLNYDTVTQTVTINVNKASANVTFADLEYIYDGSAKQATVTTDPSALTVTVTYNGSTTTPTNAGTFNVRAEVVDANYEGVGTAVLVIDKASASLEISGLNHVYDRTAKSVSVVTGPANLPVSVTYNGSAVAPTAAGSYAVSVTVSDVNYQASSNITMVIAKSSVTPSVAVADKTYDGTTSATISGRSLVGVITGDAVILSGGTAAFDNAAVGNDKTVTVTGLTLTGADAGNYALSATTVTTTADINEQQSTGGGGGGFGSQLVGIGLSGNSPWMDGNGRALTEGWIRTEDGLLSLTIPVGTYVWNAAGAGLAFLSAGEPSSSMQPPPNSIFLRTYELGPSGATFNPTITLTMSYTFNELPAGVAATSLYIAWWDGVKWVKLDSTVDAAARTITARVSHFTTFALIAQQPPPPTTTTPPPSTTVPPTTTAPAPTTTAPPPTTAPPASTTQPTFTPEEENGDSMSLLPIGLALAGASLLLGIILLKKRKQTS</sequence>
<keyword evidence="2" id="KW-1133">Transmembrane helix</keyword>
<accession>A0AAU8GAZ8</accession>
<feature type="domain" description="MBG" evidence="4">
    <location>
        <begin position="829"/>
        <end position="900"/>
    </location>
</feature>
<evidence type="ECO:0000259" key="4">
    <source>
        <dbReference type="Pfam" id="PF18887"/>
    </source>
</evidence>
<keyword evidence="2" id="KW-0472">Membrane</keyword>
<evidence type="ECO:0000256" key="1">
    <source>
        <dbReference type="SAM" id="MobiDB-lite"/>
    </source>
</evidence>
<feature type="domain" description="MBG" evidence="4">
    <location>
        <begin position="465"/>
        <end position="535"/>
    </location>
</feature>
<dbReference type="InterPro" id="IPR041248">
    <property type="entry name" value="YDG"/>
</dbReference>
<name>A0AAU8GAZ8_9CHLR</name>
<feature type="domain" description="MBG" evidence="4">
    <location>
        <begin position="757"/>
        <end position="828"/>
    </location>
</feature>
<feature type="compositionally biased region" description="Low complexity" evidence="1">
    <location>
        <begin position="1401"/>
        <end position="1411"/>
    </location>
</feature>
<dbReference type="RefSeq" id="WP_353715257.1">
    <property type="nucleotide sequence ID" value="NZ_CP159307.1"/>
</dbReference>
<feature type="domain" description="YDG" evidence="3">
    <location>
        <begin position="212"/>
        <end position="291"/>
    </location>
</feature>
<gene>
    <name evidence="5" type="ORF">ABV300_04115</name>
</gene>
<evidence type="ECO:0000259" key="3">
    <source>
        <dbReference type="Pfam" id="PF18657"/>
    </source>
</evidence>
<feature type="domain" description="MBG" evidence="4">
    <location>
        <begin position="1050"/>
        <end position="1120"/>
    </location>
</feature>
<dbReference type="Pfam" id="PF18657">
    <property type="entry name" value="YDG"/>
    <property type="match status" value="4"/>
</dbReference>
<feature type="domain" description="YDG" evidence="3">
    <location>
        <begin position="382"/>
        <end position="450"/>
    </location>
</feature>
<protein>
    <submittedName>
        <fullName evidence="5">MBG domain-containing protein</fullName>
    </submittedName>
</protein>
<reference evidence="5" key="1">
    <citation type="submission" date="2024-06" db="EMBL/GenBank/DDBJ databases">
        <title>A Novel Isolate, Dehalogenimonas sp. Strain 4OHTPN, Dechlorinates Aromatic 4 Hydroxy chlorothalonil by a Novel Reductive Dehalogenase.</title>
        <authorList>
            <person name="Liu G."/>
        </authorList>
    </citation>
    <scope>NUCLEOTIDE SEQUENCE</scope>
    <source>
        <strain evidence="5">4OHTPN</strain>
    </source>
</reference>
<feature type="domain" description="YDG" evidence="3">
    <location>
        <begin position="1122"/>
        <end position="1196"/>
    </location>
</feature>
<feature type="domain" description="YDG" evidence="3">
    <location>
        <begin position="126"/>
        <end position="203"/>
    </location>
</feature>